<proteinExistence type="inferred from homology"/>
<accession>A0A7T3KTT2</accession>
<dbReference type="InterPro" id="IPR000086">
    <property type="entry name" value="NUDIX_hydrolase_dom"/>
</dbReference>
<dbReference type="Gene3D" id="3.40.50.10470">
    <property type="entry name" value="Translation initiation factor eif-2b, domain 2"/>
    <property type="match status" value="1"/>
</dbReference>
<dbReference type="PANTHER" id="PTHR43475">
    <property type="entry name" value="METHYLTHIORIBOSE-1-PHOSPHATE ISOMERASE"/>
    <property type="match status" value="1"/>
</dbReference>
<dbReference type="InterPro" id="IPR015797">
    <property type="entry name" value="NUDIX_hydrolase-like_dom_sf"/>
</dbReference>
<dbReference type="InterPro" id="IPR042529">
    <property type="entry name" value="IF_2B-like_C"/>
</dbReference>
<feature type="domain" description="Nudix hydrolase" evidence="2">
    <location>
        <begin position="20"/>
        <end position="176"/>
    </location>
</feature>
<keyword evidence="4" id="KW-1185">Reference proteome</keyword>
<comment type="similarity">
    <text evidence="1">Belongs to the eIF-2B alpha/beta/delta subunits family.</text>
</comment>
<evidence type="ECO:0000313" key="4">
    <source>
        <dbReference type="Proteomes" id="UP000595001"/>
    </source>
</evidence>
<dbReference type="GO" id="GO:0046523">
    <property type="term" value="F:S-methyl-5-thioribose-1-phosphate isomerase activity"/>
    <property type="evidence" value="ECO:0007669"/>
    <property type="project" value="TreeGrafter"/>
</dbReference>
<dbReference type="GeneID" id="60589059"/>
<organism evidence="3 4">
    <name type="scientific">Halosimplex litoreum</name>
    <dbReference type="NCBI Taxonomy" id="1198301"/>
    <lineage>
        <taxon>Archaea</taxon>
        <taxon>Methanobacteriati</taxon>
        <taxon>Methanobacteriota</taxon>
        <taxon>Stenosarchaea group</taxon>
        <taxon>Halobacteria</taxon>
        <taxon>Halobacteriales</taxon>
        <taxon>Haloarculaceae</taxon>
        <taxon>Halosimplex</taxon>
    </lineage>
</organism>
<evidence type="ECO:0000313" key="3">
    <source>
        <dbReference type="EMBL" id="QPV61329.1"/>
    </source>
</evidence>
<dbReference type="GO" id="GO:0019509">
    <property type="term" value="P:L-methionine salvage from methylthioadenosine"/>
    <property type="evidence" value="ECO:0007669"/>
    <property type="project" value="TreeGrafter"/>
</dbReference>
<dbReference type="PROSITE" id="PS51462">
    <property type="entry name" value="NUDIX"/>
    <property type="match status" value="1"/>
</dbReference>
<dbReference type="OrthoDB" id="27639at2157"/>
<dbReference type="Pfam" id="PF01008">
    <property type="entry name" value="IF-2B"/>
    <property type="match status" value="1"/>
</dbReference>
<reference evidence="3 4" key="1">
    <citation type="submission" date="2020-12" db="EMBL/GenBank/DDBJ databases">
        <title>Halosimplex halophilum sp. nov. and Halosimplex salinum sp. nov., two new members of the genus Halosimplex.</title>
        <authorList>
            <person name="Cui H.L."/>
        </authorList>
    </citation>
    <scope>NUCLEOTIDE SEQUENCE [LARGE SCALE GENOMIC DNA]</scope>
    <source>
        <strain evidence="3 4">YGH94</strain>
    </source>
</reference>
<dbReference type="PANTHER" id="PTHR43475:SF3">
    <property type="entry name" value="TRANSLATION INITIATION FACTOR EIF-2B SUBUNIT FAMILY PROTEIN (AFU_ORTHOLOGUE AFUA_2G14290)"/>
    <property type="match status" value="1"/>
</dbReference>
<dbReference type="InterPro" id="IPR000649">
    <property type="entry name" value="IF-2B-related"/>
</dbReference>
<dbReference type="AlphaFoldDB" id="A0A7T3KTT2"/>
<dbReference type="SUPFAM" id="SSF55811">
    <property type="entry name" value="Nudix"/>
    <property type="match status" value="1"/>
</dbReference>
<evidence type="ECO:0000256" key="1">
    <source>
        <dbReference type="RuleBase" id="RU003814"/>
    </source>
</evidence>
<sequence>MTGDSDPGTDADAAGQDGLDEIHVVTVFLRNEGAILLLRRSDAVGSYSGHWGAVAGHAECEARPRGASRIRERGVSDAERLASEGDPDAAAYEEIREETGLDPDADTALVRRGDPFAVVDDDLGKRWVVHPSLFDSATRSVDPNEETDQFEWVAPTAILRRKTVPDLWRSYDRVRPTIETVAADADHGSAWLSLRALEVLRDEAALAAERADHVDSWSQLTTLARDLLDARPSMAVVANRVNRAMDAAAEAATPAALEAAAFEGTELSKAADADAAAFAADRVPDRIATLSRSGTVATAVERADPEAVLVAESRPGREGVGTAERLAERTDATVTLTTDAALADRLAATDVGAVVVGADTVLPDGRVLNKVGTRAAAAVAAAEGIDCYVVAASDKIAAAEAHVDGADPAEADGVDREERDPVELYDGDASVAVANPTFDVTPPDLIDAVVTERGALDPVGTREVAEEHRALAAWDE</sequence>
<gene>
    <name evidence="3" type="ORF">I7X12_11160</name>
</gene>
<dbReference type="RefSeq" id="WP_198060162.1">
    <property type="nucleotide sequence ID" value="NZ_CP065856.1"/>
</dbReference>
<dbReference type="Proteomes" id="UP000595001">
    <property type="component" value="Chromosome"/>
</dbReference>
<dbReference type="Pfam" id="PF00293">
    <property type="entry name" value="NUDIX"/>
    <property type="match status" value="1"/>
</dbReference>
<dbReference type="SUPFAM" id="SSF100950">
    <property type="entry name" value="NagB/RpiA/CoA transferase-like"/>
    <property type="match status" value="1"/>
</dbReference>
<dbReference type="KEGG" id="hlt:I7X12_11160"/>
<dbReference type="EMBL" id="CP065856">
    <property type="protein sequence ID" value="QPV61329.1"/>
    <property type="molecule type" value="Genomic_DNA"/>
</dbReference>
<dbReference type="Gene3D" id="3.90.79.10">
    <property type="entry name" value="Nucleoside Triphosphate Pyrophosphohydrolase"/>
    <property type="match status" value="1"/>
</dbReference>
<dbReference type="InterPro" id="IPR037171">
    <property type="entry name" value="NagB/RpiA_transferase-like"/>
</dbReference>
<name>A0A7T3KTT2_9EURY</name>
<evidence type="ECO:0000259" key="2">
    <source>
        <dbReference type="PROSITE" id="PS51462"/>
    </source>
</evidence>
<protein>
    <submittedName>
        <fullName evidence="3">NUDIX domain-containing protein</fullName>
    </submittedName>
</protein>